<keyword evidence="2 3" id="KW-0802">TPR repeat</keyword>
<feature type="compositionally biased region" description="Pro residues" evidence="4">
    <location>
        <begin position="163"/>
        <end position="178"/>
    </location>
</feature>
<dbReference type="STRING" id="856793.MICA_1538"/>
<dbReference type="InterPro" id="IPR011990">
    <property type="entry name" value="TPR-like_helical_dom_sf"/>
</dbReference>
<dbReference type="SUPFAM" id="SSF48452">
    <property type="entry name" value="TPR-like"/>
    <property type="match status" value="1"/>
</dbReference>
<dbReference type="Pfam" id="PF04733">
    <property type="entry name" value="Coatomer_E"/>
    <property type="match status" value="1"/>
</dbReference>
<reference evidence="6 7" key="1">
    <citation type="journal article" date="2011" name="BMC Genomics">
        <title>Genomic insights into an obligate epibiotic bacterial predator: Micavibrio aeruginosavorus ARL-13.</title>
        <authorList>
            <person name="Wang Z."/>
            <person name="Kadouri D."/>
            <person name="Wu M."/>
        </authorList>
    </citation>
    <scope>NUCLEOTIDE SEQUENCE [LARGE SCALE GENOMIC DNA]</scope>
    <source>
        <strain evidence="6 7">ARL-13</strain>
    </source>
</reference>
<dbReference type="AlphaFoldDB" id="G2KPN7"/>
<accession>G2KPN7</accession>
<dbReference type="PANTHER" id="PTHR44943">
    <property type="entry name" value="CELLULOSE SYNTHASE OPERON PROTEIN C"/>
    <property type="match status" value="1"/>
</dbReference>
<evidence type="ECO:0000256" key="4">
    <source>
        <dbReference type="SAM" id="MobiDB-lite"/>
    </source>
</evidence>
<feature type="region of interest" description="Disordered" evidence="4">
    <location>
        <begin position="140"/>
        <end position="178"/>
    </location>
</feature>
<evidence type="ECO:0000256" key="1">
    <source>
        <dbReference type="ARBA" id="ARBA00022737"/>
    </source>
</evidence>
<gene>
    <name evidence="6" type="ordered locus">MICA_1538</name>
</gene>
<dbReference type="Pfam" id="PF13432">
    <property type="entry name" value="TPR_16"/>
    <property type="match status" value="1"/>
</dbReference>
<feature type="repeat" description="TPR" evidence="3">
    <location>
        <begin position="475"/>
        <end position="508"/>
    </location>
</feature>
<dbReference type="EMBL" id="CP002382">
    <property type="protein sequence ID" value="AEP09856.1"/>
    <property type="molecule type" value="Genomic_DNA"/>
</dbReference>
<dbReference type="Proteomes" id="UP000009286">
    <property type="component" value="Chromosome"/>
</dbReference>
<evidence type="ECO:0000256" key="3">
    <source>
        <dbReference type="PROSITE-ProRule" id="PRU00339"/>
    </source>
</evidence>
<dbReference type="eggNOG" id="COG0457">
    <property type="taxonomic scope" value="Bacteria"/>
</dbReference>
<dbReference type="PROSITE" id="PS50005">
    <property type="entry name" value="TPR"/>
    <property type="match status" value="2"/>
</dbReference>
<keyword evidence="5" id="KW-0812">Transmembrane</keyword>
<proteinExistence type="predicted"/>
<feature type="repeat" description="TPR" evidence="3">
    <location>
        <begin position="441"/>
        <end position="474"/>
    </location>
</feature>
<dbReference type="HOGENOM" id="CLU_519541_0_0_5"/>
<dbReference type="KEGG" id="mai:MICA_1538"/>
<protein>
    <submittedName>
        <fullName evidence="6">Tetratricopeptide repeat family protein</fullName>
    </submittedName>
</protein>
<dbReference type="SMART" id="SM00028">
    <property type="entry name" value="TPR"/>
    <property type="match status" value="3"/>
</dbReference>
<dbReference type="OrthoDB" id="9813074at2"/>
<dbReference type="RefSeq" id="WP_014103079.1">
    <property type="nucleotide sequence ID" value="NC_016026.1"/>
</dbReference>
<sequence length="529" mass="55047">MAKNDILSDNYDSDLDDMVLDMMDDDDVLELQKPVRASNAGRKILMSTVAVVALAGAGLGYLANAGAQQMEQVGGKIVTELSALDAADVDPVVPDVTMPDVTVLSRVDNGAASIDGATDPAMTTILGALNAIEPASGGLGAAGVPNGPDDVPMPVDELAPAPGVLPAPAPAPAPAPSPAPVDGFVSAEPPASAPEAAPIILDETVAAPVTDAPLTPEPVAQSAPEPTSEPIPEPIILGTDEPTPPMPDLTGLEGAPDPMSGTAAPPPSATISGREAATGVTENRVVAPAPAVENDVYYDSAPGVPTGPLSNTVGPRKVDPTMEPASTMVIVQKDYGSGEQEAMVVAAGRALDLGRYESALEMYDTLYKKNKSDIRILMGRAVAQQNVGYRELAIQSYEEVLKADPKNADAVINMMGILRDEYPSVALRRLLDLKERHPGNSGLLAQIGMTYAALGQTQDAVRSLNMAASMEPRNATHLYNLAILFDRAGDASNAMKYYEQALETDAVYGAGRSIPRDQVYDRLSTLRAN</sequence>
<keyword evidence="5" id="KW-0472">Membrane</keyword>
<evidence type="ECO:0000313" key="6">
    <source>
        <dbReference type="EMBL" id="AEP09856.1"/>
    </source>
</evidence>
<dbReference type="PANTHER" id="PTHR44943:SF8">
    <property type="entry name" value="TPR REPEAT-CONTAINING PROTEIN MJ0263"/>
    <property type="match status" value="1"/>
</dbReference>
<keyword evidence="7" id="KW-1185">Reference proteome</keyword>
<feature type="transmembrane region" description="Helical" evidence="5">
    <location>
        <begin position="44"/>
        <end position="63"/>
    </location>
</feature>
<dbReference type="InterPro" id="IPR051685">
    <property type="entry name" value="Ycf3/AcsC/BcsC/TPR_MFPF"/>
</dbReference>
<organism evidence="6 7">
    <name type="scientific">Micavibrio aeruginosavorus (strain ARL-13)</name>
    <dbReference type="NCBI Taxonomy" id="856793"/>
    <lineage>
        <taxon>Bacteria</taxon>
        <taxon>Pseudomonadati</taxon>
        <taxon>Bdellovibrionota</taxon>
        <taxon>Bdellovibrionia</taxon>
        <taxon>Bdellovibrionales</taxon>
        <taxon>Pseudobdellovibrionaceae</taxon>
        <taxon>Micavibrio</taxon>
    </lineage>
</organism>
<evidence type="ECO:0000313" key="7">
    <source>
        <dbReference type="Proteomes" id="UP000009286"/>
    </source>
</evidence>
<dbReference type="eggNOG" id="COG0810">
    <property type="taxonomic scope" value="Bacteria"/>
</dbReference>
<evidence type="ECO:0000256" key="2">
    <source>
        <dbReference type="ARBA" id="ARBA00022803"/>
    </source>
</evidence>
<name>G2KPN7_MICAA</name>
<evidence type="ECO:0000256" key="5">
    <source>
        <dbReference type="SAM" id="Phobius"/>
    </source>
</evidence>
<feature type="region of interest" description="Disordered" evidence="4">
    <location>
        <begin position="259"/>
        <end position="281"/>
    </location>
</feature>
<dbReference type="InterPro" id="IPR019734">
    <property type="entry name" value="TPR_rpt"/>
</dbReference>
<keyword evidence="5" id="KW-1133">Transmembrane helix</keyword>
<keyword evidence="1" id="KW-0677">Repeat</keyword>
<dbReference type="Gene3D" id="1.25.40.10">
    <property type="entry name" value="Tetratricopeptide repeat domain"/>
    <property type="match status" value="2"/>
</dbReference>